<keyword evidence="1" id="KW-0812">Transmembrane</keyword>
<evidence type="ECO:0000313" key="3">
    <source>
        <dbReference type="Proteomes" id="UP000316030"/>
    </source>
</evidence>
<evidence type="ECO:0000256" key="1">
    <source>
        <dbReference type="SAM" id="Phobius"/>
    </source>
</evidence>
<sequence length="63" mass="6952">MMWVVFWAAFIFGGACLFAGATFTLVLLITSDLIDALAATVIIAFLWMAFALWLSPAEVAWHE</sequence>
<gene>
    <name evidence="2" type="ORF">SAMN06265173_12611</name>
</gene>
<proteinExistence type="predicted"/>
<name>A0A521FCE4_9RHOB</name>
<dbReference type="EMBL" id="FXTO01000026">
    <property type="protein sequence ID" value="SMO93271.1"/>
    <property type="molecule type" value="Genomic_DNA"/>
</dbReference>
<keyword evidence="1" id="KW-1133">Transmembrane helix</keyword>
<dbReference type="AlphaFoldDB" id="A0A521FCE4"/>
<keyword evidence="1" id="KW-0472">Membrane</keyword>
<feature type="transmembrane region" description="Helical" evidence="1">
    <location>
        <begin position="36"/>
        <end position="54"/>
    </location>
</feature>
<accession>A0A521FCE4</accession>
<organism evidence="2 3">
    <name type="scientific">Thalassovita litoralis</name>
    <dbReference type="NCBI Taxonomy" id="1010611"/>
    <lineage>
        <taxon>Bacteria</taxon>
        <taxon>Pseudomonadati</taxon>
        <taxon>Pseudomonadota</taxon>
        <taxon>Alphaproteobacteria</taxon>
        <taxon>Rhodobacterales</taxon>
        <taxon>Roseobacteraceae</taxon>
        <taxon>Thalassovita</taxon>
    </lineage>
</organism>
<dbReference type="Proteomes" id="UP000316030">
    <property type="component" value="Unassembled WGS sequence"/>
</dbReference>
<keyword evidence="3" id="KW-1185">Reference proteome</keyword>
<feature type="transmembrane region" description="Helical" evidence="1">
    <location>
        <begin position="6"/>
        <end position="29"/>
    </location>
</feature>
<protein>
    <submittedName>
        <fullName evidence="2">Uncharacterized protein</fullName>
    </submittedName>
</protein>
<dbReference type="RefSeq" id="WP_142494330.1">
    <property type="nucleotide sequence ID" value="NZ_FXTO01000026.1"/>
</dbReference>
<reference evidence="2 3" key="1">
    <citation type="submission" date="2017-05" db="EMBL/GenBank/DDBJ databases">
        <authorList>
            <person name="Varghese N."/>
            <person name="Submissions S."/>
        </authorList>
    </citation>
    <scope>NUCLEOTIDE SEQUENCE [LARGE SCALE GENOMIC DNA]</scope>
    <source>
        <strain evidence="2 3">DSM 29506</strain>
    </source>
</reference>
<evidence type="ECO:0000313" key="2">
    <source>
        <dbReference type="EMBL" id="SMO93271.1"/>
    </source>
</evidence>